<sequence>MLNCKPFISIVLLSGLLSAANVSAAPFYINIDSGPNLGGTFNGSFSFDNSILGGVGDEVIALDNFAASFEGINFTLADDAFAEAVFVDGDFLGLSYFAATSGFEFSLTPGFFDLSEAYFSYDIFAEGVGFGSVAYTVVPLPGALPLMVMALGLFGWLGRKRG</sequence>
<gene>
    <name evidence="2" type="ORF">MNBD_GAMMA25-1106</name>
</gene>
<evidence type="ECO:0008006" key="3">
    <source>
        <dbReference type="Google" id="ProtNLM"/>
    </source>
</evidence>
<keyword evidence="1" id="KW-0812">Transmembrane</keyword>
<dbReference type="EMBL" id="UOFY01000003">
    <property type="protein sequence ID" value="VAX05713.1"/>
    <property type="molecule type" value="Genomic_DNA"/>
</dbReference>
<evidence type="ECO:0000256" key="1">
    <source>
        <dbReference type="SAM" id="Phobius"/>
    </source>
</evidence>
<proteinExistence type="predicted"/>
<keyword evidence="1" id="KW-0472">Membrane</keyword>
<organism evidence="2">
    <name type="scientific">hydrothermal vent metagenome</name>
    <dbReference type="NCBI Taxonomy" id="652676"/>
    <lineage>
        <taxon>unclassified sequences</taxon>
        <taxon>metagenomes</taxon>
        <taxon>ecological metagenomes</taxon>
    </lineage>
</organism>
<feature type="transmembrane region" description="Helical" evidence="1">
    <location>
        <begin position="133"/>
        <end position="157"/>
    </location>
</feature>
<protein>
    <recommendedName>
        <fullName evidence="3">PEP-CTERM protein-sorting domain-containing protein</fullName>
    </recommendedName>
</protein>
<evidence type="ECO:0000313" key="2">
    <source>
        <dbReference type="EMBL" id="VAX05713.1"/>
    </source>
</evidence>
<name>A0A3B1B1C0_9ZZZZ</name>
<reference evidence="2" key="1">
    <citation type="submission" date="2018-06" db="EMBL/GenBank/DDBJ databases">
        <authorList>
            <person name="Zhirakovskaya E."/>
        </authorList>
    </citation>
    <scope>NUCLEOTIDE SEQUENCE</scope>
</reference>
<dbReference type="AlphaFoldDB" id="A0A3B1B1C0"/>
<accession>A0A3B1B1C0</accession>
<keyword evidence="1" id="KW-1133">Transmembrane helix</keyword>